<accession>A0ACC1H9C0</accession>
<reference evidence="1" key="1">
    <citation type="submission" date="2022-06" db="EMBL/GenBank/DDBJ databases">
        <title>Phylogenomic reconstructions and comparative analyses of Kickxellomycotina fungi.</title>
        <authorList>
            <person name="Reynolds N.K."/>
            <person name="Stajich J.E."/>
            <person name="Barry K."/>
            <person name="Grigoriev I.V."/>
            <person name="Crous P."/>
            <person name="Smith M.E."/>
        </authorList>
    </citation>
    <scope>NUCLEOTIDE SEQUENCE</scope>
    <source>
        <strain evidence="1">RSA 2271</strain>
    </source>
</reference>
<protein>
    <submittedName>
        <fullName evidence="1">Uncharacterized protein</fullName>
    </submittedName>
</protein>
<gene>
    <name evidence="1" type="ORF">EV182_007628</name>
</gene>
<evidence type="ECO:0000313" key="1">
    <source>
        <dbReference type="EMBL" id="KAJ1671433.1"/>
    </source>
</evidence>
<feature type="non-terminal residue" evidence="1">
    <location>
        <position position="1"/>
    </location>
</feature>
<organism evidence="1 2">
    <name type="scientific">Spiromyces aspiralis</name>
    <dbReference type="NCBI Taxonomy" id="68401"/>
    <lineage>
        <taxon>Eukaryota</taxon>
        <taxon>Fungi</taxon>
        <taxon>Fungi incertae sedis</taxon>
        <taxon>Zoopagomycota</taxon>
        <taxon>Kickxellomycotina</taxon>
        <taxon>Kickxellomycetes</taxon>
        <taxon>Kickxellales</taxon>
        <taxon>Kickxellaceae</taxon>
        <taxon>Spiromyces</taxon>
    </lineage>
</organism>
<name>A0ACC1H9C0_9FUNG</name>
<dbReference type="Proteomes" id="UP001145114">
    <property type="component" value="Unassembled WGS sequence"/>
</dbReference>
<dbReference type="EMBL" id="JAMZIH010008755">
    <property type="protein sequence ID" value="KAJ1671433.1"/>
    <property type="molecule type" value="Genomic_DNA"/>
</dbReference>
<evidence type="ECO:0000313" key="2">
    <source>
        <dbReference type="Proteomes" id="UP001145114"/>
    </source>
</evidence>
<comment type="caution">
    <text evidence="1">The sequence shown here is derived from an EMBL/GenBank/DDBJ whole genome shotgun (WGS) entry which is preliminary data.</text>
</comment>
<feature type="non-terminal residue" evidence="1">
    <location>
        <position position="246"/>
    </location>
</feature>
<keyword evidence="2" id="KW-1185">Reference proteome</keyword>
<proteinExistence type="predicted"/>
<sequence length="246" mass="27003">YVDTPHPSSDSDLEYLGISDFAIDSNDHNSDCDHVCASSPSSGLDLISHAVVGRHLQPNLGNGNNIIYTASCERPLECPPEKQGHYVIHEHCDRITTNMSTVSFGICLNSWQRVVFKTVKDHALAERELGYIRRVADIPNVVPLLDTFDDMSGHKIAVFPRLRPLPLLGLDLAEVRRVALCLLKTLREIHARGIVHLDVNPSNIMAGKKMCPCLIDFGLAADIGTWVSRGTSGFTAPEVLDPTRAS</sequence>